<comment type="caution">
    <text evidence="1">The sequence shown here is derived from an EMBL/GenBank/DDBJ whole genome shotgun (WGS) entry which is preliminary data.</text>
</comment>
<proteinExistence type="predicted"/>
<organism evidence="1 2">
    <name type="scientific">Steinernema carpocapsae</name>
    <name type="common">Entomopathogenic nematode</name>
    <dbReference type="NCBI Taxonomy" id="34508"/>
    <lineage>
        <taxon>Eukaryota</taxon>
        <taxon>Metazoa</taxon>
        <taxon>Ecdysozoa</taxon>
        <taxon>Nematoda</taxon>
        <taxon>Chromadorea</taxon>
        <taxon>Rhabditida</taxon>
        <taxon>Tylenchina</taxon>
        <taxon>Panagrolaimomorpha</taxon>
        <taxon>Strongyloidoidea</taxon>
        <taxon>Steinernematidae</taxon>
        <taxon>Steinernema</taxon>
    </lineage>
</organism>
<evidence type="ECO:0000313" key="2">
    <source>
        <dbReference type="Proteomes" id="UP000298663"/>
    </source>
</evidence>
<name>A0A4U5LS33_STECR</name>
<dbReference type="Proteomes" id="UP000298663">
    <property type="component" value="Unassembled WGS sequence"/>
</dbReference>
<dbReference type="EMBL" id="AZBU02000013">
    <property type="protein sequence ID" value="TKR58828.1"/>
    <property type="molecule type" value="Genomic_DNA"/>
</dbReference>
<sequence length="74" mass="8878">MYTRTLQSISITNRFDNAFGFLDCSHQWFQILRGPKSTVEKLFMQFQRAKNRVLKNDTNLYWPLHHTCSLDVLR</sequence>
<accession>A0A4U5LS33</accession>
<reference evidence="1 2" key="2">
    <citation type="journal article" date="2019" name="G3 (Bethesda)">
        <title>Hybrid Assembly of the Genome of the Entomopathogenic Nematode Steinernema carpocapsae Identifies the X-Chromosome.</title>
        <authorList>
            <person name="Serra L."/>
            <person name="Macchietto M."/>
            <person name="Macias-Munoz A."/>
            <person name="McGill C.J."/>
            <person name="Rodriguez I.M."/>
            <person name="Rodriguez B."/>
            <person name="Murad R."/>
            <person name="Mortazavi A."/>
        </authorList>
    </citation>
    <scope>NUCLEOTIDE SEQUENCE [LARGE SCALE GENOMIC DNA]</scope>
    <source>
        <strain evidence="1 2">ALL</strain>
    </source>
</reference>
<protein>
    <submittedName>
        <fullName evidence="1">Uncharacterized protein</fullName>
    </submittedName>
</protein>
<reference evidence="1 2" key="1">
    <citation type="journal article" date="2015" name="Genome Biol.">
        <title>Comparative genomics of Steinernema reveals deeply conserved gene regulatory networks.</title>
        <authorList>
            <person name="Dillman A.R."/>
            <person name="Macchietto M."/>
            <person name="Porter C.F."/>
            <person name="Rogers A."/>
            <person name="Williams B."/>
            <person name="Antoshechkin I."/>
            <person name="Lee M.M."/>
            <person name="Goodwin Z."/>
            <person name="Lu X."/>
            <person name="Lewis E.E."/>
            <person name="Goodrich-Blair H."/>
            <person name="Stock S.P."/>
            <person name="Adams B.J."/>
            <person name="Sternberg P.W."/>
            <person name="Mortazavi A."/>
        </authorList>
    </citation>
    <scope>NUCLEOTIDE SEQUENCE [LARGE SCALE GENOMIC DNA]</scope>
    <source>
        <strain evidence="1 2">ALL</strain>
    </source>
</reference>
<keyword evidence="2" id="KW-1185">Reference proteome</keyword>
<evidence type="ECO:0000313" key="1">
    <source>
        <dbReference type="EMBL" id="TKR58828.1"/>
    </source>
</evidence>
<gene>
    <name evidence="1" type="ORF">L596_030224</name>
</gene>
<dbReference type="AlphaFoldDB" id="A0A4U5LS33"/>